<evidence type="ECO:0000313" key="12">
    <source>
        <dbReference type="Proteomes" id="UP000664144"/>
    </source>
</evidence>
<accession>A0A939J8Z8</accession>
<reference evidence="11" key="1">
    <citation type="submission" date="2021-03" db="EMBL/GenBank/DDBJ databases">
        <authorList>
            <person name="Kim M.K."/>
        </authorList>
    </citation>
    <scope>NUCLEOTIDE SEQUENCE</scope>
    <source>
        <strain evidence="11">BT186</strain>
    </source>
</reference>
<evidence type="ECO:0000256" key="8">
    <source>
        <dbReference type="ARBA" id="ARBA00023235"/>
    </source>
</evidence>
<evidence type="ECO:0000256" key="2">
    <source>
        <dbReference type="ARBA" id="ARBA00004664"/>
    </source>
</evidence>
<comment type="catalytic activity">
    <reaction evidence="1 9">
        <text>N-(5-phospho-beta-D-ribosyl)anthranilate = 1-(2-carboxyphenylamino)-1-deoxy-D-ribulose 5-phosphate</text>
        <dbReference type="Rhea" id="RHEA:21540"/>
        <dbReference type="ChEBI" id="CHEBI:18277"/>
        <dbReference type="ChEBI" id="CHEBI:58613"/>
        <dbReference type="EC" id="5.3.1.24"/>
    </reaction>
</comment>
<evidence type="ECO:0000259" key="10">
    <source>
        <dbReference type="Pfam" id="PF00697"/>
    </source>
</evidence>
<evidence type="ECO:0000313" key="11">
    <source>
        <dbReference type="EMBL" id="MBO0356531.1"/>
    </source>
</evidence>
<comment type="similarity">
    <text evidence="9">Belongs to the TrpF family.</text>
</comment>
<dbReference type="GO" id="GO:0000162">
    <property type="term" value="P:L-tryptophan biosynthetic process"/>
    <property type="evidence" value="ECO:0007669"/>
    <property type="project" value="UniProtKB-UniRule"/>
</dbReference>
<sequence length="212" mass="23131">MNPVTPYLKVCGMRLPENLAAVAALQPDFLGFIFYPKSSRYVGTQLSQVDLAALPAGIRKVGVFVNETVDTVLARVVEFGLDLVQLHGQETPTECARLQAAGVSVIKAFSVGEEFNFEVLQPYVGHVDYFLFDTKGAQPGGNGTTFNWNLLATYDLPVPYFLAGGLGLKEAEALRNLRLPGLFALDLNSRFEIEPGVKDAGLLKQMFTSLRT</sequence>
<gene>
    <name evidence="9" type="primary">trpF</name>
    <name evidence="11" type="ORF">J0X19_01110</name>
</gene>
<keyword evidence="12" id="KW-1185">Reference proteome</keyword>
<organism evidence="11 12">
    <name type="scientific">Hymenobacter telluris</name>
    <dbReference type="NCBI Taxonomy" id="2816474"/>
    <lineage>
        <taxon>Bacteria</taxon>
        <taxon>Pseudomonadati</taxon>
        <taxon>Bacteroidota</taxon>
        <taxon>Cytophagia</taxon>
        <taxon>Cytophagales</taxon>
        <taxon>Hymenobacteraceae</taxon>
        <taxon>Hymenobacter</taxon>
    </lineage>
</organism>
<keyword evidence="6 9" id="KW-0822">Tryptophan biosynthesis</keyword>
<evidence type="ECO:0000256" key="7">
    <source>
        <dbReference type="ARBA" id="ARBA00023141"/>
    </source>
</evidence>
<name>A0A939J8Z8_9BACT</name>
<keyword evidence="5 9" id="KW-0028">Amino-acid biosynthesis</keyword>
<dbReference type="InterPro" id="IPR044643">
    <property type="entry name" value="TrpF_fam"/>
</dbReference>
<dbReference type="GO" id="GO:0004640">
    <property type="term" value="F:phosphoribosylanthranilate isomerase activity"/>
    <property type="evidence" value="ECO:0007669"/>
    <property type="project" value="UniProtKB-UniRule"/>
</dbReference>
<dbReference type="PANTHER" id="PTHR42894:SF1">
    <property type="entry name" value="N-(5'-PHOSPHORIBOSYL)ANTHRANILATE ISOMERASE"/>
    <property type="match status" value="1"/>
</dbReference>
<comment type="pathway">
    <text evidence="2 9">Amino-acid biosynthesis; L-tryptophan biosynthesis; L-tryptophan from chorismate: step 3/5.</text>
</comment>
<dbReference type="PANTHER" id="PTHR42894">
    <property type="entry name" value="N-(5'-PHOSPHORIBOSYL)ANTHRANILATE ISOMERASE"/>
    <property type="match status" value="1"/>
</dbReference>
<feature type="domain" description="N-(5'phosphoribosyl) anthranilate isomerase (PRAI)" evidence="10">
    <location>
        <begin position="9"/>
        <end position="207"/>
    </location>
</feature>
<evidence type="ECO:0000256" key="4">
    <source>
        <dbReference type="ARBA" id="ARBA00022272"/>
    </source>
</evidence>
<dbReference type="InterPro" id="IPR013785">
    <property type="entry name" value="Aldolase_TIM"/>
</dbReference>
<comment type="caution">
    <text evidence="11">The sequence shown here is derived from an EMBL/GenBank/DDBJ whole genome shotgun (WGS) entry which is preliminary data.</text>
</comment>
<evidence type="ECO:0000256" key="9">
    <source>
        <dbReference type="HAMAP-Rule" id="MF_00135"/>
    </source>
</evidence>
<dbReference type="SUPFAM" id="SSF51366">
    <property type="entry name" value="Ribulose-phoshate binding barrel"/>
    <property type="match status" value="1"/>
</dbReference>
<dbReference type="EC" id="5.3.1.24" evidence="3 9"/>
<dbReference type="RefSeq" id="WP_206980038.1">
    <property type="nucleotide sequence ID" value="NZ_JAFLQZ010000001.1"/>
</dbReference>
<dbReference type="InterPro" id="IPR011060">
    <property type="entry name" value="RibuloseP-bd_barrel"/>
</dbReference>
<dbReference type="AlphaFoldDB" id="A0A939J8Z8"/>
<dbReference type="CDD" id="cd00405">
    <property type="entry name" value="PRAI"/>
    <property type="match status" value="1"/>
</dbReference>
<dbReference type="Proteomes" id="UP000664144">
    <property type="component" value="Unassembled WGS sequence"/>
</dbReference>
<evidence type="ECO:0000256" key="1">
    <source>
        <dbReference type="ARBA" id="ARBA00001164"/>
    </source>
</evidence>
<protein>
    <recommendedName>
        <fullName evidence="4 9">N-(5'-phosphoribosyl)anthranilate isomerase</fullName>
        <shortName evidence="9">PRAI</shortName>
        <ecNumber evidence="3 9">5.3.1.24</ecNumber>
    </recommendedName>
</protein>
<evidence type="ECO:0000256" key="5">
    <source>
        <dbReference type="ARBA" id="ARBA00022605"/>
    </source>
</evidence>
<keyword evidence="7 9" id="KW-0057">Aromatic amino acid biosynthesis</keyword>
<dbReference type="Pfam" id="PF00697">
    <property type="entry name" value="PRAI"/>
    <property type="match status" value="1"/>
</dbReference>
<dbReference type="InterPro" id="IPR001240">
    <property type="entry name" value="PRAI_dom"/>
</dbReference>
<evidence type="ECO:0000256" key="6">
    <source>
        <dbReference type="ARBA" id="ARBA00022822"/>
    </source>
</evidence>
<dbReference type="Gene3D" id="3.20.20.70">
    <property type="entry name" value="Aldolase class I"/>
    <property type="match status" value="1"/>
</dbReference>
<dbReference type="HAMAP" id="MF_00135">
    <property type="entry name" value="PRAI"/>
    <property type="match status" value="1"/>
</dbReference>
<keyword evidence="8 9" id="KW-0413">Isomerase</keyword>
<evidence type="ECO:0000256" key="3">
    <source>
        <dbReference type="ARBA" id="ARBA00012572"/>
    </source>
</evidence>
<dbReference type="EMBL" id="JAFLQZ010000001">
    <property type="protein sequence ID" value="MBO0356531.1"/>
    <property type="molecule type" value="Genomic_DNA"/>
</dbReference>
<proteinExistence type="inferred from homology"/>